<sequence length="433" mass="50835">IYAPMYVIGLQGSGRKTLINQLTNGTNYMVLPGEDLDLEIVIRFIILDQFEDIPETGFGYMFIYNIADKQSFIFLQQLSPKLQKLDLKVMVGTHRDLSLKRQVSYQQALQLRDQSNSIWAEVSDKDELNIQQIQQKMLISSRFILQSLFTNSFKFRSISLMEVEQQEFQSDNQYHICEVSNLPDLKDSMPKPSSPPIRQITQKDEKYSFQNDMVAYPSRLKQTQSTRLSRTQFNEIKMNPLKPTKRFEFQTESKSDAPVVQLTQKLNLDQLIMVDQGFDKCTSQLIIKPTKSQNLKQQCLKQQPKKQPISHKPKLQPKPDGILIVEIYGKAIKIPFTLDQTPQEIFKKYKNYGRMFIENEQFIIEQLYEQQQNLRKMKSQKVLFKFQIEIEEAEIEVEIFEGENADTVTKRIIDQNQLDLEYYDSIYQNVEER</sequence>
<reference evidence="1" key="1">
    <citation type="submission" date="2015-07" db="EMBL/GenBank/DDBJ databases">
        <title>Adaptation to a free-living lifestyle via gene acquisitions in the diplomonad Trepomonas sp. PC1.</title>
        <authorList>
            <person name="Xu F."/>
            <person name="Jerlstrom-Hultqvist J."/>
            <person name="Kolisko M."/>
            <person name="Simpson A.G.B."/>
            <person name="Roger A.J."/>
            <person name="Svard S.G."/>
            <person name="Andersson J.O."/>
        </authorList>
    </citation>
    <scope>NUCLEOTIDE SEQUENCE</scope>
    <source>
        <strain evidence="1">PC1</strain>
    </source>
</reference>
<dbReference type="GO" id="GO:0003924">
    <property type="term" value="F:GTPase activity"/>
    <property type="evidence" value="ECO:0007669"/>
    <property type="project" value="InterPro"/>
</dbReference>
<dbReference type="Gene3D" id="3.40.50.300">
    <property type="entry name" value="P-loop containing nucleotide triphosphate hydrolases"/>
    <property type="match status" value="1"/>
</dbReference>
<protein>
    <submittedName>
        <fullName evidence="1">Rab-like protein</fullName>
    </submittedName>
</protein>
<dbReference type="Pfam" id="PF00071">
    <property type="entry name" value="Ras"/>
    <property type="match status" value="1"/>
</dbReference>
<dbReference type="AlphaFoldDB" id="A0A146KA37"/>
<accession>A0A146KA37</accession>
<feature type="non-terminal residue" evidence="1">
    <location>
        <position position="1"/>
    </location>
</feature>
<dbReference type="EMBL" id="GDID01004011">
    <property type="protein sequence ID" value="JAP92595.1"/>
    <property type="molecule type" value="Transcribed_RNA"/>
</dbReference>
<dbReference type="GO" id="GO:0005525">
    <property type="term" value="F:GTP binding"/>
    <property type="evidence" value="ECO:0007669"/>
    <property type="project" value="InterPro"/>
</dbReference>
<dbReference type="SUPFAM" id="SSF52540">
    <property type="entry name" value="P-loop containing nucleoside triphosphate hydrolases"/>
    <property type="match status" value="1"/>
</dbReference>
<dbReference type="InterPro" id="IPR027417">
    <property type="entry name" value="P-loop_NTPase"/>
</dbReference>
<organism evidence="1">
    <name type="scientific">Trepomonas sp. PC1</name>
    <dbReference type="NCBI Taxonomy" id="1076344"/>
    <lineage>
        <taxon>Eukaryota</taxon>
        <taxon>Metamonada</taxon>
        <taxon>Diplomonadida</taxon>
        <taxon>Hexamitidae</taxon>
        <taxon>Hexamitinae</taxon>
        <taxon>Trepomonas</taxon>
    </lineage>
</organism>
<evidence type="ECO:0000313" key="1">
    <source>
        <dbReference type="EMBL" id="JAP92595.1"/>
    </source>
</evidence>
<gene>
    <name evidence="1" type="ORF">TPC1_15411</name>
</gene>
<dbReference type="InterPro" id="IPR001806">
    <property type="entry name" value="Small_GTPase"/>
</dbReference>
<name>A0A146KA37_9EUKA</name>
<feature type="non-terminal residue" evidence="1">
    <location>
        <position position="433"/>
    </location>
</feature>
<proteinExistence type="predicted"/>